<gene>
    <name evidence="3" type="ORF">METZ01_LOCUS426103</name>
</gene>
<dbReference type="InterPro" id="IPR001261">
    <property type="entry name" value="ArgE/DapE_CS"/>
</dbReference>
<protein>
    <recommendedName>
        <fullName evidence="4">Peptidase M20 dimerisation domain-containing protein</fullName>
    </recommendedName>
</protein>
<evidence type="ECO:0000256" key="1">
    <source>
        <dbReference type="ARBA" id="ARBA00022801"/>
    </source>
</evidence>
<accession>A0A382XQX5</accession>
<keyword evidence="2" id="KW-0862">Zinc</keyword>
<evidence type="ECO:0000256" key="2">
    <source>
        <dbReference type="ARBA" id="ARBA00022833"/>
    </source>
</evidence>
<dbReference type="PROSITE" id="PS00758">
    <property type="entry name" value="ARGE_DAPE_CPG2_1"/>
    <property type="match status" value="1"/>
</dbReference>
<keyword evidence="1" id="KW-0378">Hydrolase</keyword>
<sequence length="193" mass="21037">MDELLIQVDLMKEEIIQLAQDLVRIPSVNTGFMPTGNETLVCRYAEDFLAVDGIASETLERVSGRGNFIAGLSGRSGKPGLMFMSHTDVVPVEDESKWRFPPFSAQIYDGRIYGRGSNDCKGLLAAHLVAMRLLKRNGVKLRDGLLLVSGADEEHGGRYGFGWLAENHPEKIIAPYAVYEGGGETIKAAGHTA</sequence>
<dbReference type="PANTHER" id="PTHR43808">
    <property type="entry name" value="ACETYLORNITHINE DEACETYLASE"/>
    <property type="match status" value="1"/>
</dbReference>
<name>A0A382XQX5_9ZZZZ</name>
<organism evidence="3">
    <name type="scientific">marine metagenome</name>
    <dbReference type="NCBI Taxonomy" id="408172"/>
    <lineage>
        <taxon>unclassified sequences</taxon>
        <taxon>metagenomes</taxon>
        <taxon>ecological metagenomes</taxon>
    </lineage>
</organism>
<dbReference type="Gene3D" id="3.40.630.10">
    <property type="entry name" value="Zn peptidases"/>
    <property type="match status" value="1"/>
</dbReference>
<dbReference type="GO" id="GO:0016787">
    <property type="term" value="F:hydrolase activity"/>
    <property type="evidence" value="ECO:0007669"/>
    <property type="project" value="UniProtKB-KW"/>
</dbReference>
<dbReference type="AlphaFoldDB" id="A0A382XQX5"/>
<dbReference type="EMBL" id="UINC01169619">
    <property type="protein sequence ID" value="SVD73249.1"/>
    <property type="molecule type" value="Genomic_DNA"/>
</dbReference>
<dbReference type="InterPro" id="IPR050072">
    <property type="entry name" value="Peptidase_M20A"/>
</dbReference>
<proteinExistence type="predicted"/>
<dbReference type="PANTHER" id="PTHR43808:SF8">
    <property type="entry name" value="PEPTIDASE M20 DIMERISATION DOMAIN-CONTAINING PROTEIN"/>
    <property type="match status" value="1"/>
</dbReference>
<evidence type="ECO:0000313" key="3">
    <source>
        <dbReference type="EMBL" id="SVD73249.1"/>
    </source>
</evidence>
<reference evidence="3" key="1">
    <citation type="submission" date="2018-05" db="EMBL/GenBank/DDBJ databases">
        <authorList>
            <person name="Lanie J.A."/>
            <person name="Ng W.-L."/>
            <person name="Kazmierczak K.M."/>
            <person name="Andrzejewski T.M."/>
            <person name="Davidsen T.M."/>
            <person name="Wayne K.J."/>
            <person name="Tettelin H."/>
            <person name="Glass J.I."/>
            <person name="Rusch D."/>
            <person name="Podicherti R."/>
            <person name="Tsui H.-C.T."/>
            <person name="Winkler M.E."/>
        </authorList>
    </citation>
    <scope>NUCLEOTIDE SEQUENCE</scope>
</reference>
<feature type="non-terminal residue" evidence="3">
    <location>
        <position position="193"/>
    </location>
</feature>
<evidence type="ECO:0008006" key="4">
    <source>
        <dbReference type="Google" id="ProtNLM"/>
    </source>
</evidence>
<dbReference type="SUPFAM" id="SSF53187">
    <property type="entry name" value="Zn-dependent exopeptidases"/>
    <property type="match status" value="1"/>
</dbReference>
<dbReference type="Pfam" id="PF01546">
    <property type="entry name" value="Peptidase_M20"/>
    <property type="match status" value="1"/>
</dbReference>
<dbReference type="InterPro" id="IPR002933">
    <property type="entry name" value="Peptidase_M20"/>
</dbReference>